<dbReference type="OrthoDB" id="5297687at2"/>
<proteinExistence type="predicted"/>
<dbReference type="Proteomes" id="UP000266327">
    <property type="component" value="Unassembled WGS sequence"/>
</dbReference>
<dbReference type="AlphaFoldDB" id="A0A3A3G0V4"/>
<comment type="caution">
    <text evidence="1">The sequence shown here is derived from an EMBL/GenBank/DDBJ whole genome shotgun (WGS) entry which is preliminary data.</text>
</comment>
<keyword evidence="2" id="KW-1185">Reference proteome</keyword>
<dbReference type="EMBL" id="QYUQ01000002">
    <property type="protein sequence ID" value="RJG02063.1"/>
    <property type="molecule type" value="Genomic_DNA"/>
</dbReference>
<dbReference type="RefSeq" id="WP_119785523.1">
    <property type="nucleotide sequence ID" value="NZ_QYUQ01000002.1"/>
</dbReference>
<protein>
    <submittedName>
        <fullName evidence="1">Prevent-host-death family protein</fullName>
    </submittedName>
</protein>
<name>A0A3A3G0V4_9BURK</name>
<gene>
    <name evidence="1" type="ORF">D3878_11140</name>
</gene>
<accession>A0A3A3G0V4</accession>
<sequence>MDTLLTTKSASLTELREPGKVLAHAGSTPVAIFNRNAVVAYLVPAEAVNIIPHAKASDADVKAVLLHRRKVIEPTLKYLEDK</sequence>
<evidence type="ECO:0000313" key="2">
    <source>
        <dbReference type="Proteomes" id="UP000266327"/>
    </source>
</evidence>
<organism evidence="1 2">
    <name type="scientific">Noviherbaspirillum sedimenti</name>
    <dbReference type="NCBI Taxonomy" id="2320865"/>
    <lineage>
        <taxon>Bacteria</taxon>
        <taxon>Pseudomonadati</taxon>
        <taxon>Pseudomonadota</taxon>
        <taxon>Betaproteobacteria</taxon>
        <taxon>Burkholderiales</taxon>
        <taxon>Oxalobacteraceae</taxon>
        <taxon>Noviherbaspirillum</taxon>
    </lineage>
</organism>
<reference evidence="2" key="1">
    <citation type="submission" date="2018-09" db="EMBL/GenBank/DDBJ databases">
        <authorList>
            <person name="Zhu H."/>
        </authorList>
    </citation>
    <scope>NUCLEOTIDE SEQUENCE [LARGE SCALE GENOMIC DNA]</scope>
    <source>
        <strain evidence="2">K1S02-23</strain>
    </source>
</reference>
<evidence type="ECO:0000313" key="1">
    <source>
        <dbReference type="EMBL" id="RJG02063.1"/>
    </source>
</evidence>